<dbReference type="Proteomes" id="UP000003994">
    <property type="component" value="Unassembled WGS sequence"/>
</dbReference>
<dbReference type="HOGENOM" id="CLU_2581852_0_0_11"/>
<proteinExistence type="predicted"/>
<reference evidence="1 2" key="1">
    <citation type="submission" date="2012-07" db="EMBL/GenBank/DDBJ databases">
        <title>The Genome Sequence of Actinomyces turicensis ACS-279-V-COL4.</title>
        <authorList>
            <consortium name="The Broad Institute Genome Sequencing Platform"/>
            <person name="Earl A."/>
            <person name="Ward D."/>
            <person name="Feldgarden M."/>
            <person name="Gevers D."/>
            <person name="Saerens B."/>
            <person name="Vaneechoutte M."/>
            <person name="Walker B."/>
            <person name="Young S.K."/>
            <person name="Zeng Q."/>
            <person name="Gargeya S."/>
            <person name="Fitzgerald M."/>
            <person name="Haas B."/>
            <person name="Abouelleil A."/>
            <person name="Alvarado L."/>
            <person name="Arachchi H.M."/>
            <person name="Berlin A."/>
            <person name="Chapman S.B."/>
            <person name="Goldberg J."/>
            <person name="Griggs A."/>
            <person name="Gujja S."/>
            <person name="Hansen M."/>
            <person name="Howarth C."/>
            <person name="Imamovic A."/>
            <person name="Larimer J."/>
            <person name="McCowen C."/>
            <person name="Montmayeur A."/>
            <person name="Murphy C."/>
            <person name="Neiman D."/>
            <person name="Pearson M."/>
            <person name="Priest M."/>
            <person name="Roberts A."/>
            <person name="Saif S."/>
            <person name="Shea T."/>
            <person name="Sisk P."/>
            <person name="Sykes S."/>
            <person name="Wortman J."/>
            <person name="Nusbaum C."/>
            <person name="Birren B."/>
        </authorList>
    </citation>
    <scope>NUCLEOTIDE SEQUENCE [LARGE SCALE GENOMIC DNA]</scope>
    <source>
        <strain evidence="1 2">ACS-279-V-Col4</strain>
    </source>
</reference>
<sequence>MENVSAGENGAVIDRVTVLGLRTVIGSLALPVIIARIVSANGNFALNRKVFHARPGTLVSTGLRYASLAVTLVGTSYVGL</sequence>
<keyword evidence="2" id="KW-1185">Reference proteome</keyword>
<dbReference type="RefSeq" id="WP_006680273.1">
    <property type="nucleotide sequence ID" value="NZ_JH815208.1"/>
</dbReference>
<gene>
    <name evidence="1" type="ORF">HMPREF9241_00066</name>
</gene>
<dbReference type="PATRIC" id="fig|883077.3.peg.62"/>
<protein>
    <submittedName>
        <fullName evidence="1">Uncharacterized protein</fullName>
    </submittedName>
</protein>
<comment type="caution">
    <text evidence="1">The sequence shown here is derived from an EMBL/GenBank/DDBJ whole genome shotgun (WGS) entry which is preliminary data.</text>
</comment>
<evidence type="ECO:0000313" key="2">
    <source>
        <dbReference type="Proteomes" id="UP000003994"/>
    </source>
</evidence>
<dbReference type="STRING" id="883077.HMPREF9241_00066"/>
<dbReference type="EMBL" id="AGWQ01000002">
    <property type="protein sequence ID" value="EJZ88205.1"/>
    <property type="molecule type" value="Genomic_DNA"/>
</dbReference>
<name>K0ZK72_9ACTO</name>
<organism evidence="1 2">
    <name type="scientific">Schaalia turicensis ACS-279-V-Col4</name>
    <dbReference type="NCBI Taxonomy" id="883077"/>
    <lineage>
        <taxon>Bacteria</taxon>
        <taxon>Bacillati</taxon>
        <taxon>Actinomycetota</taxon>
        <taxon>Actinomycetes</taxon>
        <taxon>Actinomycetales</taxon>
        <taxon>Actinomycetaceae</taxon>
        <taxon>Schaalia</taxon>
    </lineage>
</organism>
<evidence type="ECO:0000313" key="1">
    <source>
        <dbReference type="EMBL" id="EJZ88205.1"/>
    </source>
</evidence>
<accession>K0ZK72</accession>
<dbReference type="AlphaFoldDB" id="K0ZK72"/>